<dbReference type="EMBL" id="CAJNOI010000066">
    <property type="protein sequence ID" value="CAF0986483.1"/>
    <property type="molecule type" value="Genomic_DNA"/>
</dbReference>
<comment type="caution">
    <text evidence="1">The sequence shown here is derived from an EMBL/GenBank/DDBJ whole genome shotgun (WGS) entry which is preliminary data.</text>
</comment>
<dbReference type="AlphaFoldDB" id="A0A814FL56"/>
<evidence type="ECO:0000313" key="1">
    <source>
        <dbReference type="EMBL" id="CAF0986483.1"/>
    </source>
</evidence>
<gene>
    <name evidence="1" type="ORF">BJG266_LOCUS15153</name>
    <name evidence="2" type="ORF">QVE165_LOCUS14268</name>
</gene>
<dbReference type="Proteomes" id="UP000663832">
    <property type="component" value="Unassembled WGS sequence"/>
</dbReference>
<reference evidence="1" key="1">
    <citation type="submission" date="2021-02" db="EMBL/GenBank/DDBJ databases">
        <authorList>
            <person name="Nowell W R."/>
        </authorList>
    </citation>
    <scope>NUCLEOTIDE SEQUENCE</scope>
</reference>
<evidence type="ECO:0000313" key="2">
    <source>
        <dbReference type="EMBL" id="CAF0988655.1"/>
    </source>
</evidence>
<dbReference type="EMBL" id="CAJNOM010000075">
    <property type="protein sequence ID" value="CAF0988655.1"/>
    <property type="molecule type" value="Genomic_DNA"/>
</dbReference>
<evidence type="ECO:0000313" key="3">
    <source>
        <dbReference type="Proteomes" id="UP000663832"/>
    </source>
</evidence>
<keyword evidence="3" id="KW-1185">Reference proteome</keyword>
<evidence type="ECO:0000313" key="4">
    <source>
        <dbReference type="Proteomes" id="UP000663877"/>
    </source>
</evidence>
<sequence length="83" mass="9841">MCYFYWGKPFLLKVEQFLGRLLQWSTAASIELLKNNRINILLSLLSYKQITSPPSQLKDHKKMKILEQNPQLRETLFPWAMSL</sequence>
<name>A0A814FL56_9BILA</name>
<dbReference type="Proteomes" id="UP000663877">
    <property type="component" value="Unassembled WGS sequence"/>
</dbReference>
<proteinExistence type="predicted"/>
<accession>A0A814FL56</accession>
<protein>
    <submittedName>
        <fullName evidence="1">Uncharacterized protein</fullName>
    </submittedName>
</protein>
<organism evidence="1 4">
    <name type="scientific">Adineta steineri</name>
    <dbReference type="NCBI Taxonomy" id="433720"/>
    <lineage>
        <taxon>Eukaryota</taxon>
        <taxon>Metazoa</taxon>
        <taxon>Spiralia</taxon>
        <taxon>Gnathifera</taxon>
        <taxon>Rotifera</taxon>
        <taxon>Eurotatoria</taxon>
        <taxon>Bdelloidea</taxon>
        <taxon>Adinetida</taxon>
        <taxon>Adinetidae</taxon>
        <taxon>Adineta</taxon>
    </lineage>
</organism>